<comment type="caution">
    <text evidence="1">The sequence shown here is derived from an EMBL/GenBank/DDBJ whole genome shotgun (WGS) entry which is preliminary data.</text>
</comment>
<gene>
    <name evidence="1" type="ORF">N7G274_009701</name>
</gene>
<dbReference type="Gene3D" id="3.50.30.40">
    <property type="entry name" value="Ribonuclease E inhibitor RraA/RraA-like"/>
    <property type="match status" value="1"/>
</dbReference>
<sequence length="236" mass="25847">MSNGDEEAMARERIIQALRPFTTCDVSDALLKLSHPHGGFLSNLTMWSPKRQEGPTKIIGHAYTVKYVRKNHGTDPKPQGHYIDSIPPPSIIFISSPPNIPNAVYGGLMSARAQYSNAAGTVVDGRIRDLQEHRDLNYPVFARDVGTASPQEVLRVSEINVPVRLQSPNQEAIISPGDYLIGDLNGVVCLPQELAEKAIGLMSSQVEADERIAEDLKRGRTFGEASREHRANVKGA</sequence>
<name>A0ABR3ZW89_9LECA</name>
<evidence type="ECO:0000313" key="2">
    <source>
        <dbReference type="Proteomes" id="UP001590950"/>
    </source>
</evidence>
<dbReference type="SUPFAM" id="SSF89562">
    <property type="entry name" value="RraA-like"/>
    <property type="match status" value="1"/>
</dbReference>
<reference evidence="1 2" key="1">
    <citation type="submission" date="2024-09" db="EMBL/GenBank/DDBJ databases">
        <title>Rethinking Asexuality: The Enigmatic Case of Functional Sexual Genes in Lepraria (Stereocaulaceae).</title>
        <authorList>
            <person name="Doellman M."/>
            <person name="Sun Y."/>
            <person name="Barcenas-Pena A."/>
            <person name="Lumbsch H.T."/>
            <person name="Grewe F."/>
        </authorList>
    </citation>
    <scope>NUCLEOTIDE SEQUENCE [LARGE SCALE GENOMIC DNA]</scope>
    <source>
        <strain evidence="1 2">Mercado 3170</strain>
    </source>
</reference>
<dbReference type="InterPro" id="IPR005493">
    <property type="entry name" value="RraA/RraA-like"/>
</dbReference>
<keyword evidence="2" id="KW-1185">Reference proteome</keyword>
<dbReference type="PANTHER" id="PTHR33254">
    <property type="entry name" value="4-HYDROXY-4-METHYL-2-OXOGLUTARATE ALDOLASE 3-RELATED"/>
    <property type="match status" value="1"/>
</dbReference>
<dbReference type="InterPro" id="IPR036704">
    <property type="entry name" value="RraA/RraA-like_sf"/>
</dbReference>
<dbReference type="EMBL" id="JBEFKJ010000039">
    <property type="protein sequence ID" value="KAL2037588.1"/>
    <property type="molecule type" value="Genomic_DNA"/>
</dbReference>
<evidence type="ECO:0000313" key="1">
    <source>
        <dbReference type="EMBL" id="KAL2037588.1"/>
    </source>
</evidence>
<accession>A0ABR3ZW89</accession>
<dbReference type="Proteomes" id="UP001590950">
    <property type="component" value="Unassembled WGS sequence"/>
</dbReference>
<dbReference type="PANTHER" id="PTHR33254:SF28">
    <property type="entry name" value="4-HYDROXY-4-METHYL-2-OXOGLUTARATE ALDOLASE"/>
    <property type="match status" value="1"/>
</dbReference>
<proteinExistence type="predicted"/>
<dbReference type="CDD" id="cd16841">
    <property type="entry name" value="RraA_family"/>
    <property type="match status" value="1"/>
</dbReference>
<protein>
    <recommendedName>
        <fullName evidence="3">RraA-like protein</fullName>
    </recommendedName>
</protein>
<dbReference type="Pfam" id="PF03737">
    <property type="entry name" value="RraA-like"/>
    <property type="match status" value="1"/>
</dbReference>
<organism evidence="1 2">
    <name type="scientific">Stereocaulon virgatum</name>
    <dbReference type="NCBI Taxonomy" id="373712"/>
    <lineage>
        <taxon>Eukaryota</taxon>
        <taxon>Fungi</taxon>
        <taxon>Dikarya</taxon>
        <taxon>Ascomycota</taxon>
        <taxon>Pezizomycotina</taxon>
        <taxon>Lecanoromycetes</taxon>
        <taxon>OSLEUM clade</taxon>
        <taxon>Lecanoromycetidae</taxon>
        <taxon>Lecanorales</taxon>
        <taxon>Lecanorineae</taxon>
        <taxon>Stereocaulaceae</taxon>
        <taxon>Stereocaulon</taxon>
    </lineage>
</organism>
<evidence type="ECO:0008006" key="3">
    <source>
        <dbReference type="Google" id="ProtNLM"/>
    </source>
</evidence>